<accession>A0A8J4M3I7</accession>
<dbReference type="AlphaFoldDB" id="A0A8J4M3I7"/>
<dbReference type="Proteomes" id="UP000677918">
    <property type="component" value="Unassembled WGS sequence"/>
</dbReference>
<reference evidence="1" key="1">
    <citation type="submission" date="2021-04" db="EMBL/GenBank/DDBJ databases">
        <title>Draft genome sequence of Xylanibacillus composti strain K13.</title>
        <authorList>
            <person name="Uke A."/>
            <person name="Chhe C."/>
            <person name="Baramee S."/>
            <person name="Kosugi A."/>
        </authorList>
    </citation>
    <scope>NUCLEOTIDE SEQUENCE</scope>
    <source>
        <strain evidence="1">K13</strain>
    </source>
</reference>
<comment type="caution">
    <text evidence="1">The sequence shown here is derived from an EMBL/GenBank/DDBJ whole genome shotgun (WGS) entry which is preliminary data.</text>
</comment>
<dbReference type="EMBL" id="BOVK01000040">
    <property type="protein sequence ID" value="GIQ70087.1"/>
    <property type="molecule type" value="Genomic_DNA"/>
</dbReference>
<protein>
    <submittedName>
        <fullName evidence="1">Uncharacterized protein</fullName>
    </submittedName>
</protein>
<proteinExistence type="predicted"/>
<evidence type="ECO:0000313" key="2">
    <source>
        <dbReference type="Proteomes" id="UP000677918"/>
    </source>
</evidence>
<evidence type="ECO:0000313" key="1">
    <source>
        <dbReference type="EMBL" id="GIQ70087.1"/>
    </source>
</evidence>
<gene>
    <name evidence="1" type="ORF">XYCOK13_29110</name>
</gene>
<name>A0A8J4M3I7_9BACL</name>
<keyword evidence="2" id="KW-1185">Reference proteome</keyword>
<sequence length="68" mass="7430">MYVRNTGPSETLQILHDNPGVVIASQGNSGGMGILQTTHKDNMRVHGTQKRLGKVYTLCPTLIAMKSY</sequence>
<organism evidence="1 2">
    <name type="scientific">Xylanibacillus composti</name>
    <dbReference type="NCBI Taxonomy" id="1572762"/>
    <lineage>
        <taxon>Bacteria</taxon>
        <taxon>Bacillati</taxon>
        <taxon>Bacillota</taxon>
        <taxon>Bacilli</taxon>
        <taxon>Bacillales</taxon>
        <taxon>Paenibacillaceae</taxon>
        <taxon>Xylanibacillus</taxon>
    </lineage>
</organism>